<keyword evidence="2" id="KW-1185">Reference proteome</keyword>
<dbReference type="InterPro" id="IPR048142">
    <property type="entry name" value="QRL_CxxC_CxxC"/>
</dbReference>
<dbReference type="RefSeq" id="WP_091048674.1">
    <property type="nucleotide sequence ID" value="NZ_FNGF01000003.1"/>
</dbReference>
<dbReference type="STRING" id="380244.SAMN05216298_2455"/>
<dbReference type="AlphaFoldDB" id="A0A1G9GW00"/>
<name>A0A1G9GW00_9ACTN</name>
<sequence length="119" mass="13562">MFRTEFDDPEGIRHGGLPTYNYRHAPGGLYTRRQLADEGLTPGRQPIAAQIVWRCGQRFAYLYRKELAVPKRPATDAQLRALMKAWVALCTCKSCGREYGYYIPRRFGECLACVEGRSA</sequence>
<dbReference type="EMBL" id="FNGF01000003">
    <property type="protein sequence ID" value="SDL04735.1"/>
    <property type="molecule type" value="Genomic_DNA"/>
</dbReference>
<dbReference type="NCBIfam" id="NF041638">
    <property type="entry name" value="QRL_CxxC_CxxC"/>
    <property type="match status" value="1"/>
</dbReference>
<proteinExistence type="predicted"/>
<protein>
    <submittedName>
        <fullName evidence="1">Uncharacterized protein</fullName>
    </submittedName>
</protein>
<accession>A0A1G9GW00</accession>
<dbReference type="Proteomes" id="UP000198662">
    <property type="component" value="Unassembled WGS sequence"/>
</dbReference>
<reference evidence="2" key="1">
    <citation type="submission" date="2016-10" db="EMBL/GenBank/DDBJ databases">
        <authorList>
            <person name="Varghese N."/>
            <person name="Submissions S."/>
        </authorList>
    </citation>
    <scope>NUCLEOTIDE SEQUENCE [LARGE SCALE GENOMIC DNA]</scope>
    <source>
        <strain evidence="2">CGMCC 4.3147</strain>
    </source>
</reference>
<gene>
    <name evidence="1" type="ORF">SAMN05216298_2455</name>
</gene>
<organism evidence="1 2">
    <name type="scientific">Glycomyces sambucus</name>
    <dbReference type="NCBI Taxonomy" id="380244"/>
    <lineage>
        <taxon>Bacteria</taxon>
        <taxon>Bacillati</taxon>
        <taxon>Actinomycetota</taxon>
        <taxon>Actinomycetes</taxon>
        <taxon>Glycomycetales</taxon>
        <taxon>Glycomycetaceae</taxon>
        <taxon>Glycomyces</taxon>
    </lineage>
</organism>
<evidence type="ECO:0000313" key="1">
    <source>
        <dbReference type="EMBL" id="SDL04735.1"/>
    </source>
</evidence>
<dbReference type="OrthoDB" id="4553528at2"/>
<evidence type="ECO:0000313" key="2">
    <source>
        <dbReference type="Proteomes" id="UP000198662"/>
    </source>
</evidence>